<reference evidence="2 3" key="1">
    <citation type="journal article" date="2016" name="Genome Biol. Evol.">
        <title>Divergent and convergent evolution of fungal pathogenicity.</title>
        <authorList>
            <person name="Shang Y."/>
            <person name="Xiao G."/>
            <person name="Zheng P."/>
            <person name="Cen K."/>
            <person name="Zhan S."/>
            <person name="Wang C."/>
        </authorList>
    </citation>
    <scope>NUCLEOTIDE SEQUENCE [LARGE SCALE GENOMIC DNA]</scope>
    <source>
        <strain evidence="2 3">RCEF 3172</strain>
    </source>
</reference>
<evidence type="ECO:0000313" key="3">
    <source>
        <dbReference type="Proteomes" id="UP000076863"/>
    </source>
</evidence>
<name>A0A166VPD1_9HYPO</name>
<dbReference type="AlphaFoldDB" id="A0A166VPD1"/>
<protein>
    <submittedName>
        <fullName evidence="2">Uncharacterized protein</fullName>
    </submittedName>
</protein>
<evidence type="ECO:0000313" key="2">
    <source>
        <dbReference type="EMBL" id="OAA33882.1"/>
    </source>
</evidence>
<proteinExistence type="predicted"/>
<sequence length="104" mass="11803">MCCFKARRAGQMETPFVKHLVNTFQSCKETLSVFSQVMEDWVRMFIPPCTAFMIEGLSEAAMHTQPDDMSLEYWGRPDNATVSGVTDDYGADASDPYQYSQEQV</sequence>
<feature type="region of interest" description="Disordered" evidence="1">
    <location>
        <begin position="84"/>
        <end position="104"/>
    </location>
</feature>
<gene>
    <name evidence="2" type="ORF">BBO_09429</name>
</gene>
<comment type="caution">
    <text evidence="2">The sequence shown here is derived from an EMBL/GenBank/DDBJ whole genome shotgun (WGS) entry which is preliminary data.</text>
</comment>
<evidence type="ECO:0000256" key="1">
    <source>
        <dbReference type="SAM" id="MobiDB-lite"/>
    </source>
</evidence>
<dbReference type="Proteomes" id="UP000076863">
    <property type="component" value="Unassembled WGS sequence"/>
</dbReference>
<organism evidence="2 3">
    <name type="scientific">Beauveria brongniartii RCEF 3172</name>
    <dbReference type="NCBI Taxonomy" id="1081107"/>
    <lineage>
        <taxon>Eukaryota</taxon>
        <taxon>Fungi</taxon>
        <taxon>Dikarya</taxon>
        <taxon>Ascomycota</taxon>
        <taxon>Pezizomycotina</taxon>
        <taxon>Sordariomycetes</taxon>
        <taxon>Hypocreomycetidae</taxon>
        <taxon>Hypocreales</taxon>
        <taxon>Cordycipitaceae</taxon>
        <taxon>Beauveria</taxon>
        <taxon>Beauveria brongniartii</taxon>
    </lineage>
</organism>
<dbReference type="OrthoDB" id="10442929at2759"/>
<keyword evidence="3" id="KW-1185">Reference proteome</keyword>
<accession>A0A166VPD1</accession>
<dbReference type="EMBL" id="AZHA01000083">
    <property type="protein sequence ID" value="OAA33882.1"/>
    <property type="molecule type" value="Genomic_DNA"/>
</dbReference>